<keyword evidence="3" id="KW-0804">Transcription</keyword>
<dbReference type="EMBL" id="PYAL01000004">
    <property type="protein sequence ID" value="RXN87925.1"/>
    <property type="molecule type" value="Genomic_DNA"/>
</dbReference>
<evidence type="ECO:0000256" key="2">
    <source>
        <dbReference type="ARBA" id="ARBA00023125"/>
    </source>
</evidence>
<evidence type="ECO:0000256" key="3">
    <source>
        <dbReference type="ARBA" id="ARBA00023163"/>
    </source>
</evidence>
<dbReference type="SUPFAM" id="SSF48008">
    <property type="entry name" value="GntR ligand-binding domain-like"/>
    <property type="match status" value="1"/>
</dbReference>
<dbReference type="InterPro" id="IPR008920">
    <property type="entry name" value="TF_FadR/GntR_C"/>
</dbReference>
<dbReference type="InterPro" id="IPR000524">
    <property type="entry name" value="Tscrpt_reg_HTH_GntR"/>
</dbReference>
<keyword evidence="2" id="KW-0238">DNA-binding</keyword>
<reference evidence="5 6" key="1">
    <citation type="journal article" date="2017" name="Int. J. Syst. Evol. Microbiol.">
        <title>Achromobacter aloeverae sp. nov., isolated from the root of Aloe vera (L.) Burm.f.</title>
        <authorList>
            <person name="Kuncharoen N."/>
            <person name="Muramatsu Y."/>
            <person name="Shibata C."/>
            <person name="Kamakura Y."/>
            <person name="Nakagawa Y."/>
            <person name="Tanasupawat S."/>
        </authorList>
    </citation>
    <scope>NUCLEOTIDE SEQUENCE [LARGE SCALE GENOMIC DNA]</scope>
    <source>
        <strain evidence="5 6">AVA-1</strain>
    </source>
</reference>
<dbReference type="InterPro" id="IPR011711">
    <property type="entry name" value="GntR_C"/>
</dbReference>
<dbReference type="Gene3D" id="1.10.10.10">
    <property type="entry name" value="Winged helix-like DNA-binding domain superfamily/Winged helix DNA-binding domain"/>
    <property type="match status" value="1"/>
</dbReference>
<dbReference type="PANTHER" id="PTHR43537">
    <property type="entry name" value="TRANSCRIPTIONAL REGULATOR, GNTR FAMILY"/>
    <property type="match status" value="1"/>
</dbReference>
<dbReference type="Pfam" id="PF07729">
    <property type="entry name" value="FCD"/>
    <property type="match status" value="1"/>
</dbReference>
<comment type="caution">
    <text evidence="5">The sequence shown here is derived from an EMBL/GenBank/DDBJ whole genome shotgun (WGS) entry which is preliminary data.</text>
</comment>
<sequence length="258" mass="28939">MDWYNQLVHVGVESLDLRECLNVDERVAGAAVRSEGAKELARYLQEEIGAGRLRAGVKLPPERELSQRFGASRGSVRRVLADLRERGLIRQSVGSGTFVSDEAESLLDAPPAAVPWFHVPVSPAELMEARRLIEPLLPPMIARNATAADFAAMQHCIEQSEAATTIEDFEHWDGALHKSFALATHNAFFMQILELTNRAREQGEWGRLKRNSLTPQRRAEYEQQHRAIVDALRDRDAAQAAVLMTGHLEQIRRNLFGE</sequence>
<dbReference type="GO" id="GO:0003700">
    <property type="term" value="F:DNA-binding transcription factor activity"/>
    <property type="evidence" value="ECO:0007669"/>
    <property type="project" value="InterPro"/>
</dbReference>
<dbReference type="Pfam" id="PF00392">
    <property type="entry name" value="GntR"/>
    <property type="match status" value="1"/>
</dbReference>
<dbReference type="InterPro" id="IPR036388">
    <property type="entry name" value="WH-like_DNA-bd_sf"/>
</dbReference>
<dbReference type="Proteomes" id="UP000290849">
    <property type="component" value="Unassembled WGS sequence"/>
</dbReference>
<gene>
    <name evidence="5" type="ORF">C7R54_15185</name>
</gene>
<dbReference type="InterPro" id="IPR036390">
    <property type="entry name" value="WH_DNA-bd_sf"/>
</dbReference>
<dbReference type="SMART" id="SM00895">
    <property type="entry name" value="FCD"/>
    <property type="match status" value="1"/>
</dbReference>
<feature type="domain" description="HTH gntR-type" evidence="4">
    <location>
        <begin position="34"/>
        <end position="102"/>
    </location>
</feature>
<evidence type="ECO:0000313" key="5">
    <source>
        <dbReference type="EMBL" id="RXN87925.1"/>
    </source>
</evidence>
<dbReference type="CDD" id="cd07377">
    <property type="entry name" value="WHTH_GntR"/>
    <property type="match status" value="1"/>
</dbReference>
<evidence type="ECO:0000256" key="1">
    <source>
        <dbReference type="ARBA" id="ARBA00023015"/>
    </source>
</evidence>
<dbReference type="PRINTS" id="PR00035">
    <property type="entry name" value="HTHGNTR"/>
</dbReference>
<dbReference type="SUPFAM" id="SSF46785">
    <property type="entry name" value="Winged helix' DNA-binding domain"/>
    <property type="match status" value="1"/>
</dbReference>
<dbReference type="Gene3D" id="1.20.120.530">
    <property type="entry name" value="GntR ligand-binding domain-like"/>
    <property type="match status" value="1"/>
</dbReference>
<evidence type="ECO:0000259" key="4">
    <source>
        <dbReference type="PROSITE" id="PS50949"/>
    </source>
</evidence>
<dbReference type="GO" id="GO:0003677">
    <property type="term" value="F:DNA binding"/>
    <property type="evidence" value="ECO:0007669"/>
    <property type="project" value="UniProtKB-KW"/>
</dbReference>
<dbReference type="PROSITE" id="PS50949">
    <property type="entry name" value="HTH_GNTR"/>
    <property type="match status" value="1"/>
</dbReference>
<dbReference type="AlphaFoldDB" id="A0A4Q1HKV1"/>
<name>A0A4Q1HKV1_9BURK</name>
<keyword evidence="6" id="KW-1185">Reference proteome</keyword>
<dbReference type="OrthoDB" id="5450856at2"/>
<protein>
    <submittedName>
        <fullName evidence="5">FadR family transcriptional regulator</fullName>
    </submittedName>
</protein>
<accession>A0A4Q1HKV1</accession>
<dbReference type="PANTHER" id="PTHR43537:SF5">
    <property type="entry name" value="UXU OPERON TRANSCRIPTIONAL REGULATOR"/>
    <property type="match status" value="1"/>
</dbReference>
<proteinExistence type="predicted"/>
<evidence type="ECO:0000313" key="6">
    <source>
        <dbReference type="Proteomes" id="UP000290849"/>
    </source>
</evidence>
<keyword evidence="1" id="KW-0805">Transcription regulation</keyword>
<dbReference type="SMART" id="SM00345">
    <property type="entry name" value="HTH_GNTR"/>
    <property type="match status" value="1"/>
</dbReference>
<organism evidence="5 6">
    <name type="scientific">Achromobacter aloeverae</name>
    <dbReference type="NCBI Taxonomy" id="1750518"/>
    <lineage>
        <taxon>Bacteria</taxon>
        <taxon>Pseudomonadati</taxon>
        <taxon>Pseudomonadota</taxon>
        <taxon>Betaproteobacteria</taxon>
        <taxon>Burkholderiales</taxon>
        <taxon>Alcaligenaceae</taxon>
        <taxon>Achromobacter</taxon>
    </lineage>
</organism>